<dbReference type="PANTHER" id="PTHR13774">
    <property type="entry name" value="PHENAZINE BIOSYNTHESIS PROTEIN"/>
    <property type="match status" value="1"/>
</dbReference>
<reference evidence="4 5" key="1">
    <citation type="submission" date="2018-05" db="EMBL/GenBank/DDBJ databases">
        <title>Marinilabilia rubrum sp. nov., isolated from saltern sediment.</title>
        <authorList>
            <person name="Zhang R."/>
        </authorList>
    </citation>
    <scope>NUCLEOTIDE SEQUENCE [LARGE SCALE GENOMIC DNA]</scope>
    <source>
        <strain evidence="4 5">WTE16</strain>
    </source>
</reference>
<evidence type="ECO:0000256" key="1">
    <source>
        <dbReference type="ARBA" id="ARBA00008270"/>
    </source>
</evidence>
<sequence length="262" mass="29252">MRLKLFQVDAFTDNVFGGNPAAVVPLEKWLADADLQKIAMENNLSETGFFVPEKEGGFHIRWFTPEVEVNLCGHATLATSHVIFNHLEWPGFELEFKSRSGLLKVRRESGLLKLNFPTDKPKEVEYNEKLADCFDKKPLAVLKGSADYLMIFDDEEYVRNVIPNLEAIKKLDAEGVIISAKGKSGADFVSRFFAPQLGIPEDPVTGSAHTVLVPYWAQITGKKQMIARQLSQRGGELFCADNDDRVELGGKAVTFLEGEINF</sequence>
<comment type="similarity">
    <text evidence="1">Belongs to the PhzF family.</text>
</comment>
<dbReference type="Gene3D" id="3.10.310.10">
    <property type="entry name" value="Diaminopimelate Epimerase, Chain A, domain 1"/>
    <property type="match status" value="2"/>
</dbReference>
<evidence type="ECO:0000256" key="3">
    <source>
        <dbReference type="PIRSR" id="PIRSR016184-1"/>
    </source>
</evidence>
<evidence type="ECO:0000256" key="2">
    <source>
        <dbReference type="ARBA" id="ARBA00023235"/>
    </source>
</evidence>
<keyword evidence="2 4" id="KW-0413">Isomerase</keyword>
<dbReference type="Pfam" id="PF02567">
    <property type="entry name" value="PhzC-PhzF"/>
    <property type="match status" value="1"/>
</dbReference>
<keyword evidence="5" id="KW-1185">Reference proteome</keyword>
<dbReference type="PIRSF" id="PIRSF016184">
    <property type="entry name" value="PhzC_PhzF"/>
    <property type="match status" value="1"/>
</dbReference>
<dbReference type="EMBL" id="QEWP01000022">
    <property type="protein sequence ID" value="PWD97912.1"/>
    <property type="molecule type" value="Genomic_DNA"/>
</dbReference>
<accession>A0A2U2B4B7</accession>
<evidence type="ECO:0000313" key="5">
    <source>
        <dbReference type="Proteomes" id="UP000244956"/>
    </source>
</evidence>
<dbReference type="GO" id="GO:0016853">
    <property type="term" value="F:isomerase activity"/>
    <property type="evidence" value="ECO:0007669"/>
    <property type="project" value="UniProtKB-KW"/>
</dbReference>
<proteinExistence type="inferred from homology"/>
<protein>
    <submittedName>
        <fullName evidence="4">Isomerase</fullName>
    </submittedName>
</protein>
<dbReference type="GO" id="GO:0005737">
    <property type="term" value="C:cytoplasm"/>
    <property type="evidence" value="ECO:0007669"/>
    <property type="project" value="TreeGrafter"/>
</dbReference>
<dbReference type="OrthoDB" id="9788221at2"/>
<comment type="caution">
    <text evidence="4">The sequence shown here is derived from an EMBL/GenBank/DDBJ whole genome shotgun (WGS) entry which is preliminary data.</text>
</comment>
<name>A0A2U2B4B7_9BACT</name>
<organism evidence="4 5">
    <name type="scientific">Marinilabilia rubra</name>
    <dbReference type="NCBI Taxonomy" id="2162893"/>
    <lineage>
        <taxon>Bacteria</taxon>
        <taxon>Pseudomonadati</taxon>
        <taxon>Bacteroidota</taxon>
        <taxon>Bacteroidia</taxon>
        <taxon>Marinilabiliales</taxon>
        <taxon>Marinilabiliaceae</taxon>
        <taxon>Marinilabilia</taxon>
    </lineage>
</organism>
<dbReference type="InterPro" id="IPR003719">
    <property type="entry name" value="Phenazine_PhzF-like"/>
</dbReference>
<dbReference type="RefSeq" id="WP_109265930.1">
    <property type="nucleotide sequence ID" value="NZ_QEWP01000022.1"/>
</dbReference>
<dbReference type="PANTHER" id="PTHR13774:SF17">
    <property type="entry name" value="PHENAZINE BIOSYNTHESIS-LIKE DOMAIN-CONTAINING PROTEIN"/>
    <property type="match status" value="1"/>
</dbReference>
<evidence type="ECO:0000313" key="4">
    <source>
        <dbReference type="EMBL" id="PWD97912.1"/>
    </source>
</evidence>
<gene>
    <name evidence="4" type="ORF">DDZ16_18310</name>
</gene>
<dbReference type="SUPFAM" id="SSF54506">
    <property type="entry name" value="Diaminopimelate epimerase-like"/>
    <property type="match status" value="1"/>
</dbReference>
<feature type="active site" evidence="3">
    <location>
        <position position="46"/>
    </location>
</feature>
<dbReference type="NCBIfam" id="TIGR00654">
    <property type="entry name" value="PhzF_family"/>
    <property type="match status" value="1"/>
</dbReference>
<dbReference type="AlphaFoldDB" id="A0A2U2B4B7"/>
<dbReference type="Proteomes" id="UP000244956">
    <property type="component" value="Unassembled WGS sequence"/>
</dbReference>